<reference evidence="2 3" key="1">
    <citation type="submission" date="2019-08" db="EMBL/GenBank/DDBJ databases">
        <title>Bioinformatics analysis of the strain L3 and L5.</title>
        <authorList>
            <person name="Li X."/>
        </authorList>
    </citation>
    <scope>NUCLEOTIDE SEQUENCE [LARGE SCALE GENOMIC DNA]</scope>
    <source>
        <strain evidence="2 3">L5</strain>
    </source>
</reference>
<dbReference type="RefSeq" id="WP_149326625.1">
    <property type="nucleotide sequence ID" value="NZ_VTPY01000001.1"/>
</dbReference>
<keyword evidence="1" id="KW-0472">Membrane</keyword>
<organism evidence="2 3">
    <name type="scientific">Billgrantia pellis</name>
    <dbReference type="NCBI Taxonomy" id="2606936"/>
    <lineage>
        <taxon>Bacteria</taxon>
        <taxon>Pseudomonadati</taxon>
        <taxon>Pseudomonadota</taxon>
        <taxon>Gammaproteobacteria</taxon>
        <taxon>Oceanospirillales</taxon>
        <taxon>Halomonadaceae</taxon>
        <taxon>Billgrantia</taxon>
    </lineage>
</organism>
<keyword evidence="1" id="KW-0812">Transmembrane</keyword>
<evidence type="ECO:0000256" key="1">
    <source>
        <dbReference type="SAM" id="Phobius"/>
    </source>
</evidence>
<name>A0A7V7G377_9GAMM</name>
<dbReference type="Proteomes" id="UP000486760">
    <property type="component" value="Unassembled WGS sequence"/>
</dbReference>
<keyword evidence="1" id="KW-1133">Transmembrane helix</keyword>
<evidence type="ECO:0000313" key="3">
    <source>
        <dbReference type="Proteomes" id="UP000486760"/>
    </source>
</evidence>
<dbReference type="EMBL" id="VTPY01000001">
    <property type="protein sequence ID" value="KAA0014415.1"/>
    <property type="molecule type" value="Genomic_DNA"/>
</dbReference>
<dbReference type="AlphaFoldDB" id="A0A7V7G377"/>
<gene>
    <name evidence="2" type="ORF">F0A17_01840</name>
</gene>
<keyword evidence="3" id="KW-1185">Reference proteome</keyword>
<accession>A0A7V7G377</accession>
<proteinExistence type="predicted"/>
<evidence type="ECO:0000313" key="2">
    <source>
        <dbReference type="EMBL" id="KAA0014415.1"/>
    </source>
</evidence>
<feature type="transmembrane region" description="Helical" evidence="1">
    <location>
        <begin position="111"/>
        <end position="132"/>
    </location>
</feature>
<sequence length="133" mass="14804">MHSSYAGPVIMAEVNERLARVETKVDTQADVMARLERHLETMSASHAEMAKTVSQIPGLFNQMLDIQRTTADQGDRLTALEREMEHSRQARDHLRTVVEPKVNRSHLISGATAWLAALVLTAVITASTKGWLE</sequence>
<comment type="caution">
    <text evidence="2">The sequence shown here is derived from an EMBL/GenBank/DDBJ whole genome shotgun (WGS) entry which is preliminary data.</text>
</comment>
<protein>
    <submittedName>
        <fullName evidence="2">Uncharacterized protein</fullName>
    </submittedName>
</protein>